<dbReference type="InterPro" id="IPR036737">
    <property type="entry name" value="OmpA-like_sf"/>
</dbReference>
<dbReference type="Pfam" id="PF07676">
    <property type="entry name" value="PD40"/>
    <property type="match status" value="3"/>
</dbReference>
<evidence type="ECO:0000256" key="4">
    <source>
        <dbReference type="PROSITE-ProRule" id="PRU00473"/>
    </source>
</evidence>
<dbReference type="Proteomes" id="UP000256429">
    <property type="component" value="Unassembled WGS sequence"/>
</dbReference>
<keyword evidence="5" id="KW-0732">Signal</keyword>
<proteinExistence type="predicted"/>
<dbReference type="PANTHER" id="PTHR30329:SF21">
    <property type="entry name" value="LIPOPROTEIN YIAD-RELATED"/>
    <property type="match status" value="1"/>
</dbReference>
<evidence type="ECO:0000256" key="2">
    <source>
        <dbReference type="ARBA" id="ARBA00023136"/>
    </source>
</evidence>
<name>A0A3D9RLN5_9FLAO</name>
<dbReference type="OrthoDB" id="9809364at2"/>
<feature type="domain" description="OmpA-like" evidence="6">
    <location>
        <begin position="513"/>
        <end position="633"/>
    </location>
</feature>
<keyword evidence="8" id="KW-1185">Reference proteome</keyword>
<evidence type="ECO:0000313" key="8">
    <source>
        <dbReference type="Proteomes" id="UP000256429"/>
    </source>
</evidence>
<dbReference type="PROSITE" id="PS51123">
    <property type="entry name" value="OMPA_2"/>
    <property type="match status" value="1"/>
</dbReference>
<feature type="signal peptide" evidence="5">
    <location>
        <begin position="1"/>
        <end position="20"/>
    </location>
</feature>
<dbReference type="RefSeq" id="WP_115880933.1">
    <property type="nucleotide sequence ID" value="NZ_QTTQ01000011.1"/>
</dbReference>
<dbReference type="PANTHER" id="PTHR30329">
    <property type="entry name" value="STATOR ELEMENT OF FLAGELLAR MOTOR COMPLEX"/>
    <property type="match status" value="1"/>
</dbReference>
<dbReference type="EMBL" id="QTTQ01000011">
    <property type="protein sequence ID" value="REE80468.1"/>
    <property type="molecule type" value="Genomic_DNA"/>
</dbReference>
<organism evidence="7 8">
    <name type="scientific">Lutibacter oceani</name>
    <dbReference type="NCBI Taxonomy" id="1853311"/>
    <lineage>
        <taxon>Bacteria</taxon>
        <taxon>Pseudomonadati</taxon>
        <taxon>Bacteroidota</taxon>
        <taxon>Flavobacteriia</taxon>
        <taxon>Flavobacteriales</taxon>
        <taxon>Flavobacteriaceae</taxon>
        <taxon>Lutibacter</taxon>
    </lineage>
</organism>
<dbReference type="InterPro" id="IPR006664">
    <property type="entry name" value="OMP_bac"/>
</dbReference>
<dbReference type="PRINTS" id="PR01021">
    <property type="entry name" value="OMPADOMAIN"/>
</dbReference>
<dbReference type="InterPro" id="IPR050330">
    <property type="entry name" value="Bact_OuterMem_StrucFunc"/>
</dbReference>
<dbReference type="Pfam" id="PF00691">
    <property type="entry name" value="OmpA"/>
    <property type="match status" value="1"/>
</dbReference>
<dbReference type="GO" id="GO:0009279">
    <property type="term" value="C:cell outer membrane"/>
    <property type="evidence" value="ECO:0007669"/>
    <property type="project" value="UniProtKB-SubCell"/>
</dbReference>
<evidence type="ECO:0000313" key="7">
    <source>
        <dbReference type="EMBL" id="REE80468.1"/>
    </source>
</evidence>
<dbReference type="Gene3D" id="2.120.10.30">
    <property type="entry name" value="TolB, C-terminal domain"/>
    <property type="match status" value="1"/>
</dbReference>
<evidence type="ECO:0000256" key="1">
    <source>
        <dbReference type="ARBA" id="ARBA00004442"/>
    </source>
</evidence>
<keyword evidence="3" id="KW-0998">Cell outer membrane</keyword>
<evidence type="ECO:0000256" key="3">
    <source>
        <dbReference type="ARBA" id="ARBA00023237"/>
    </source>
</evidence>
<accession>A0A3D9RLN5</accession>
<dbReference type="InterPro" id="IPR011659">
    <property type="entry name" value="WD40"/>
</dbReference>
<dbReference type="SUPFAM" id="SSF82171">
    <property type="entry name" value="DPP6 N-terminal domain-like"/>
    <property type="match status" value="1"/>
</dbReference>
<dbReference type="CDD" id="cd07185">
    <property type="entry name" value="OmpA_C-like"/>
    <property type="match status" value="1"/>
</dbReference>
<dbReference type="AlphaFoldDB" id="A0A3D9RLN5"/>
<gene>
    <name evidence="7" type="ORF">BX611_2110</name>
</gene>
<dbReference type="InterPro" id="IPR011042">
    <property type="entry name" value="6-blade_b-propeller_TolB-like"/>
</dbReference>
<dbReference type="InterPro" id="IPR006665">
    <property type="entry name" value="OmpA-like"/>
</dbReference>
<dbReference type="Gene3D" id="3.30.1330.60">
    <property type="entry name" value="OmpA-like domain"/>
    <property type="match status" value="1"/>
</dbReference>
<evidence type="ECO:0000259" key="6">
    <source>
        <dbReference type="PROSITE" id="PS51123"/>
    </source>
</evidence>
<dbReference type="SUPFAM" id="SSF103088">
    <property type="entry name" value="OmpA-like"/>
    <property type="match status" value="1"/>
</dbReference>
<comment type="caution">
    <text evidence="7">The sequence shown here is derived from an EMBL/GenBank/DDBJ whole genome shotgun (WGS) entry which is preliminary data.</text>
</comment>
<reference evidence="7 8" key="1">
    <citation type="submission" date="2018-08" db="EMBL/GenBank/DDBJ databases">
        <title>Genomic Encyclopedia of Type Strains, Phase III (KMG-III): the genomes of soil and plant-associated and newly described type strains.</title>
        <authorList>
            <person name="Whitman W."/>
        </authorList>
    </citation>
    <scope>NUCLEOTIDE SEQUENCE [LARGE SCALE GENOMIC DNA]</scope>
    <source>
        <strain evidence="7 8">325-5</strain>
    </source>
</reference>
<keyword evidence="2 4" id="KW-0472">Membrane</keyword>
<evidence type="ECO:0000256" key="5">
    <source>
        <dbReference type="SAM" id="SignalP"/>
    </source>
</evidence>
<comment type="subcellular location">
    <subcellularLocation>
        <location evidence="1">Cell outer membrane</location>
    </subcellularLocation>
</comment>
<sequence>MKKALIILFILSFSTQFLTAQNLKIANHLFEKRAYLDAAELFLKEENKSQEIYEKLGDCYYFNTKMKEASNWYKILFEKFKGTIDPTYFFRYSQALKGIENFNEADIWLRKYNEKKQIFTESNLETLPFIESLNNQNKRPYIVHNLINGNTPNSDFGVSFLGDKLVFASTRNNGNKYDWNKQPYLDLYLAETTELGDFTNISLFSNSINTKTHESNAIFTKDGKTMYFTRNNFIDGKKIKDKNKVTHLKTFKAELIDNNWTHITELPFNSNNYSVEHPALSPDEKELYFASDMPGSIGSFDLFVVDINENGTYGIPKNLGPKINTEHREQFPFISSKNILYFASDGLFGLGGLDIFKSDYSNNSFSKPKNLGTPINSNLDDFAFIIDEKNETGYFSSNREGGIGDDDIYRFTQLKKYFVQGLVQNKNSLEILPGALVTLFDNNNQMTDEMIVGDDASYSFEITINSTYKIRGTKSLFSPSDVTFSTDNEGNINKNILLKLESYEDAEYKIVEENGKLQIKINPIYFDFDKWNIRSDATVELEKVVGILKKYPDMVIEIGAHTDCRGTEQYNLDLSYKRAKSVREYLENQGIPTNNVKSVGYGETQPLNNCIKDGICKEEEYSINRRCEFVILH</sequence>
<feature type="chain" id="PRO_5017799055" evidence="5">
    <location>
        <begin position="21"/>
        <end position="633"/>
    </location>
</feature>
<protein>
    <submittedName>
        <fullName evidence="7">Outer membrane protein OmpA-like peptidoglycan-associated protein</fullName>
    </submittedName>
</protein>